<evidence type="ECO:0000313" key="3">
    <source>
        <dbReference type="EMBL" id="QYJ67419.1"/>
    </source>
</evidence>
<keyword evidence="4" id="KW-1185">Reference proteome</keyword>
<accession>A0ABX8V9S8</accession>
<evidence type="ECO:0008006" key="5">
    <source>
        <dbReference type="Google" id="ProtNLM"/>
    </source>
</evidence>
<protein>
    <recommendedName>
        <fullName evidence="5">Peptidase S74 domain-containing protein</fullName>
    </recommendedName>
</protein>
<evidence type="ECO:0000256" key="1">
    <source>
        <dbReference type="SAM" id="Coils"/>
    </source>
</evidence>
<dbReference type="EMBL" id="CP080429">
    <property type="protein sequence ID" value="QYJ67419.1"/>
    <property type="molecule type" value="Genomic_DNA"/>
</dbReference>
<keyword evidence="1" id="KW-0175">Coiled coil</keyword>
<reference evidence="3 4" key="1">
    <citation type="submission" date="2021-07" db="EMBL/GenBank/DDBJ databases">
        <title>Flavobacterium WSW3-B6 sp.nov, isolated from seaweed.</title>
        <authorList>
            <person name="Muhammad N."/>
            <person name="Ho H."/>
            <person name="Lee Y.-J."/>
            <person name="Nguyen T."/>
            <person name="Ho J."/>
            <person name="Kim S.-G."/>
        </authorList>
    </citation>
    <scope>NUCLEOTIDE SEQUENCE [LARGE SCALE GENOMIC DNA]</scope>
    <source>
        <strain evidence="3 4">WSW3-B6</strain>
    </source>
</reference>
<gene>
    <name evidence="3" type="ORF">K1I41_07575</name>
</gene>
<organism evidence="3 4">
    <name type="scientific">Flavobacterium litorale</name>
    <dbReference type="NCBI Taxonomy" id="2856519"/>
    <lineage>
        <taxon>Bacteria</taxon>
        <taxon>Pseudomonadati</taxon>
        <taxon>Bacteroidota</taxon>
        <taxon>Flavobacteriia</taxon>
        <taxon>Flavobacteriales</taxon>
        <taxon>Flavobacteriaceae</taxon>
        <taxon>Flavobacterium</taxon>
    </lineage>
</organism>
<proteinExistence type="predicted"/>
<keyword evidence="2" id="KW-0732">Signal</keyword>
<feature type="signal peptide" evidence="2">
    <location>
        <begin position="1"/>
        <end position="20"/>
    </location>
</feature>
<name>A0ABX8V9S8_9FLAO</name>
<dbReference type="RefSeq" id="WP_220639764.1">
    <property type="nucleotide sequence ID" value="NZ_CP080429.1"/>
</dbReference>
<dbReference type="Proteomes" id="UP000825381">
    <property type="component" value="Chromosome"/>
</dbReference>
<feature type="coiled-coil region" evidence="1">
    <location>
        <begin position="345"/>
        <end position="379"/>
    </location>
</feature>
<evidence type="ECO:0000313" key="4">
    <source>
        <dbReference type="Proteomes" id="UP000825381"/>
    </source>
</evidence>
<sequence length="380" mass="40491">MKTKLFLGTAILLTSIGSFAQTNYAATSPTPGINGTNNVFLGVEAGDNNNTEGQSNVFVGYRSGTSNTGGTGSGVDVLQGKHNVFLGNLSGEANTIGHSNLYAGSNAGKSNQTGAYNVFLGNQAGINSTTDYNVFIGASAGQANTTATGNSYLGHLTGKSATGFSNTYLGARAGENSIGSRNVCLGYWSGRGDGTSGLGDLNVVIGHQAGRYETGNHKLYIANSSTTSPLVYGVFESTTTNSELKFNAQRVGIGFEGTTDPGFGDFPANTLVNYDDYRLFVRGGILAEEVRIRTQATWADYVFTDDYYLMPLNEVEEYIADNGHLPNMPSAKQVEEEGLELGNIVKLQQEKIEELTLHLIAQEKEMEAMKAQLQELLNRE</sequence>
<evidence type="ECO:0000256" key="2">
    <source>
        <dbReference type="SAM" id="SignalP"/>
    </source>
</evidence>
<feature type="chain" id="PRO_5045620211" description="Peptidase S74 domain-containing protein" evidence="2">
    <location>
        <begin position="21"/>
        <end position="380"/>
    </location>
</feature>